<reference evidence="3" key="1">
    <citation type="submission" date="2023-07" db="EMBL/GenBank/DDBJ databases">
        <title>A chromosome-level genome assembly of Lolium multiflorum.</title>
        <authorList>
            <person name="Chen Y."/>
            <person name="Copetti D."/>
            <person name="Kolliker R."/>
            <person name="Studer B."/>
        </authorList>
    </citation>
    <scope>NUCLEOTIDE SEQUENCE</scope>
    <source>
        <strain evidence="3">02402/16</strain>
        <tissue evidence="3">Leaf</tissue>
    </source>
</reference>
<keyword evidence="1" id="KW-1133">Transmembrane helix</keyword>
<gene>
    <name evidence="3" type="ORF">QYE76_018775</name>
</gene>
<dbReference type="InterPro" id="IPR045269">
    <property type="entry name" value="Atg1-like"/>
</dbReference>
<dbReference type="GO" id="GO:0004674">
    <property type="term" value="F:protein serine/threonine kinase activity"/>
    <property type="evidence" value="ECO:0007669"/>
    <property type="project" value="InterPro"/>
</dbReference>
<dbReference type="PROSITE" id="PS50011">
    <property type="entry name" value="PROTEIN_KINASE_DOM"/>
    <property type="match status" value="1"/>
</dbReference>
<evidence type="ECO:0000313" key="3">
    <source>
        <dbReference type="EMBL" id="KAK1603163.1"/>
    </source>
</evidence>
<dbReference type="Pfam" id="PF00069">
    <property type="entry name" value="Pkinase"/>
    <property type="match status" value="1"/>
</dbReference>
<comment type="caution">
    <text evidence="3">The sequence shown here is derived from an EMBL/GenBank/DDBJ whole genome shotgun (WGS) entry which is preliminary data.</text>
</comment>
<evidence type="ECO:0000313" key="4">
    <source>
        <dbReference type="Proteomes" id="UP001231189"/>
    </source>
</evidence>
<dbReference type="InterPro" id="IPR008271">
    <property type="entry name" value="Ser/Thr_kinase_AS"/>
</dbReference>
<dbReference type="Gene3D" id="1.10.510.10">
    <property type="entry name" value="Transferase(Phosphotransferase) domain 1"/>
    <property type="match status" value="1"/>
</dbReference>
<dbReference type="GO" id="GO:0010506">
    <property type="term" value="P:regulation of autophagy"/>
    <property type="evidence" value="ECO:0007669"/>
    <property type="project" value="InterPro"/>
</dbReference>
<accession>A0AAD8QLB5</accession>
<keyword evidence="1" id="KW-0472">Membrane</keyword>
<dbReference type="AlphaFoldDB" id="A0AAD8QLB5"/>
<keyword evidence="1" id="KW-0812">Transmembrane</keyword>
<keyword evidence="4" id="KW-1185">Reference proteome</keyword>
<proteinExistence type="predicted"/>
<feature type="domain" description="Protein kinase" evidence="2">
    <location>
        <begin position="52"/>
        <end position="342"/>
    </location>
</feature>
<organism evidence="3 4">
    <name type="scientific">Lolium multiflorum</name>
    <name type="common">Italian ryegrass</name>
    <name type="synonym">Lolium perenne subsp. multiflorum</name>
    <dbReference type="NCBI Taxonomy" id="4521"/>
    <lineage>
        <taxon>Eukaryota</taxon>
        <taxon>Viridiplantae</taxon>
        <taxon>Streptophyta</taxon>
        <taxon>Embryophyta</taxon>
        <taxon>Tracheophyta</taxon>
        <taxon>Spermatophyta</taxon>
        <taxon>Magnoliopsida</taxon>
        <taxon>Liliopsida</taxon>
        <taxon>Poales</taxon>
        <taxon>Poaceae</taxon>
        <taxon>BOP clade</taxon>
        <taxon>Pooideae</taxon>
        <taxon>Poodae</taxon>
        <taxon>Poeae</taxon>
        <taxon>Poeae Chloroplast Group 2 (Poeae type)</taxon>
        <taxon>Loliodinae</taxon>
        <taxon>Loliinae</taxon>
        <taxon>Lolium</taxon>
    </lineage>
</organism>
<sequence>MAVCKRPAAAVDCKAHAKHPKKRRVPKKTTLSKKPAAFGIIKKPVAFSTAADYEESCLGEGASGDVYKASNHAMGQTVALNFIVADPGEVLRAASFLEACSGNQHIVGIGIHCIVHDPITKGLFIVMEFIQGQSLHEILHQRRRGSASSLPEATVRAFMRQLLTGAKGIHDRNIVHWDIKPKNILVEEEGGEVLLRIRDFDEAISVRPAAAQPGRFAVVLCAGEFVGGGEKLLLLLKPVERTRLREKFLEEKLSVKFSLTLLSSTQYSGTSRRVTAASAAENTREKRALRGQESGEIPSGREIDAIAIVIELDIISIIIIIISTIYTAITTAAPHHRCNDLG</sequence>
<evidence type="ECO:0000256" key="1">
    <source>
        <dbReference type="SAM" id="Phobius"/>
    </source>
</evidence>
<dbReference type="InterPro" id="IPR011009">
    <property type="entry name" value="Kinase-like_dom_sf"/>
</dbReference>
<dbReference type="SMART" id="SM00220">
    <property type="entry name" value="S_TKc"/>
    <property type="match status" value="1"/>
</dbReference>
<evidence type="ECO:0000259" key="2">
    <source>
        <dbReference type="PROSITE" id="PS50011"/>
    </source>
</evidence>
<dbReference type="SUPFAM" id="SSF56112">
    <property type="entry name" value="Protein kinase-like (PK-like)"/>
    <property type="match status" value="1"/>
</dbReference>
<dbReference type="PROSITE" id="PS00108">
    <property type="entry name" value="PROTEIN_KINASE_ST"/>
    <property type="match status" value="1"/>
</dbReference>
<dbReference type="Proteomes" id="UP001231189">
    <property type="component" value="Unassembled WGS sequence"/>
</dbReference>
<dbReference type="InterPro" id="IPR000719">
    <property type="entry name" value="Prot_kinase_dom"/>
</dbReference>
<name>A0AAD8QLB5_LOLMU</name>
<dbReference type="GO" id="GO:0005737">
    <property type="term" value="C:cytoplasm"/>
    <property type="evidence" value="ECO:0007669"/>
    <property type="project" value="TreeGrafter"/>
</dbReference>
<feature type="transmembrane region" description="Helical" evidence="1">
    <location>
        <begin position="305"/>
        <end position="329"/>
    </location>
</feature>
<protein>
    <recommendedName>
        <fullName evidence="2">Protein kinase domain-containing protein</fullName>
    </recommendedName>
</protein>
<dbReference type="EMBL" id="JAUUTY010000112">
    <property type="protein sequence ID" value="KAK1603163.1"/>
    <property type="molecule type" value="Genomic_DNA"/>
</dbReference>
<dbReference type="PANTHER" id="PTHR24348">
    <property type="entry name" value="SERINE/THREONINE-PROTEIN KINASE UNC-51-RELATED"/>
    <property type="match status" value="1"/>
</dbReference>
<dbReference type="GO" id="GO:0005524">
    <property type="term" value="F:ATP binding"/>
    <property type="evidence" value="ECO:0007669"/>
    <property type="project" value="InterPro"/>
</dbReference>